<name>A0A6I8LWG5_9PSEU</name>
<reference evidence="3 4" key="1">
    <citation type="submission" date="2019-09" db="EMBL/GenBank/DDBJ databases">
        <authorList>
            <person name="Leyn A S."/>
        </authorList>
    </citation>
    <scope>NUCLEOTIDE SEQUENCE [LARGE SCALE GENOMIC DNA]</scope>
    <source>
        <strain evidence="3">AA231_1</strain>
    </source>
</reference>
<sequence>MAALEPLDVKHESLAELTAWHAARGVDLAGKRAAILHHTGTDPALRALALSAEPDVEADGVRLALAPNPCRGAIAYNTSMAPIDDLVAVRELAHGAVAFVASCAYYTADRVSANDVIPLLRHTDATDAAYPVWTDAARQLRSMLAVARQDVYDDTVARLAAFRGGLLRQRIVTSYLVPARPEWAAANLDDLPNDHWGSPELLFYSMATVEQLSRWHMTSLGQFITAFDAAGEDVVPLLFRQLDRSRWAPDVRHDVLEVLTRIPADAAFAGLLHRMDLPAVPGGVRAAADRFPARAARLLGTHRDGDFIDVLLLRQVRRHPEVPEARLFTRRPEAPPEAVPPLLASPPWRREPPARVTTVPDAVEPRIVWQDGEQERWAYDWQAFRSEEMRVHLPLAEKGVAPPEFYIRAPDGIVRPLLARWQAESASFYLEKPQVVVAKYELAALAPFLRLARKKPVVGAPLLMPYLAVEVAELMAAWLTRSRQFRPVAREWFTRHGAGAAALLIPVALGAARAEAATAALALSRLDADDVRAAAKDLGCVEAVETLLSRDPLDFVPAKIPAVPKWADPGLLPQVLLAGGEYALPAEPTAALLRMIAMSQLDAPYEGLRVIADRCDPASLSAFVWSLYRLWEAEDRPSKDVWAMNALGYFGDDTVADRLAPRVRAWPSEGAAPRAKRGADVLAVMNTERALGHLSALARNAKSGPLRSHAAAALDRVAADRGLLPEQLDDLLAPDLGLDGDQVEYRNVSYAVDLVDTRELVLRDPSGARLSALPKAANDEEKAAVSAWNSLRRKAKPMIADQIARLEEAMVVQRRWSGGDFRSRIVAHPLLGRFARGLLWALDDRTAAVDALGDPVDPDGGLIGDGTWVRLAHPAVDDFTPWATWLAQRGEQPFIQAGREVFTGEDPSVYWQRTVAAAKLFGLVRRGWQWAPSGHRAVRHQLFRPFGPEGRVALTIDPGTSAVADPKAEPEQTITEITFESAAGELGVFSDLPVVTRSELIRSLRCLD</sequence>
<feature type="region of interest" description="Disordered" evidence="1">
    <location>
        <begin position="336"/>
        <end position="356"/>
    </location>
</feature>
<feature type="domain" description="DUF4132" evidence="2">
    <location>
        <begin position="767"/>
        <end position="903"/>
    </location>
</feature>
<evidence type="ECO:0000259" key="2">
    <source>
        <dbReference type="Pfam" id="PF13569"/>
    </source>
</evidence>
<evidence type="ECO:0000256" key="1">
    <source>
        <dbReference type="SAM" id="MobiDB-lite"/>
    </source>
</evidence>
<proteinExistence type="predicted"/>
<dbReference type="EMBL" id="CABVGP010000002">
    <property type="protein sequence ID" value="VVJ20758.1"/>
    <property type="molecule type" value="Genomic_DNA"/>
</dbReference>
<protein>
    <recommendedName>
        <fullName evidence="2">DUF4132 domain-containing protein</fullName>
    </recommendedName>
</protein>
<organism evidence="3 4">
    <name type="scientific">Amycolatopsis camponoti</name>
    <dbReference type="NCBI Taxonomy" id="2606593"/>
    <lineage>
        <taxon>Bacteria</taxon>
        <taxon>Bacillati</taxon>
        <taxon>Actinomycetota</taxon>
        <taxon>Actinomycetes</taxon>
        <taxon>Pseudonocardiales</taxon>
        <taxon>Pseudonocardiaceae</taxon>
        <taxon>Amycolatopsis</taxon>
    </lineage>
</organism>
<accession>A0A6I8LWG5</accession>
<dbReference type="Pfam" id="PF13569">
    <property type="entry name" value="DUF4132"/>
    <property type="match status" value="1"/>
</dbReference>
<dbReference type="AlphaFoldDB" id="A0A6I8LWG5"/>
<dbReference type="RefSeq" id="WP_155545814.1">
    <property type="nucleotide sequence ID" value="NZ_CABVGP010000002.1"/>
</dbReference>
<dbReference type="InterPro" id="IPR025406">
    <property type="entry name" value="DUF4132"/>
</dbReference>
<evidence type="ECO:0000313" key="4">
    <source>
        <dbReference type="Proteomes" id="UP000399805"/>
    </source>
</evidence>
<gene>
    <name evidence="3" type="ORF">AA23TX_05779</name>
</gene>
<dbReference type="Proteomes" id="UP000399805">
    <property type="component" value="Unassembled WGS sequence"/>
</dbReference>
<keyword evidence="4" id="KW-1185">Reference proteome</keyword>
<evidence type="ECO:0000313" key="3">
    <source>
        <dbReference type="EMBL" id="VVJ20758.1"/>
    </source>
</evidence>